<reference evidence="2 3" key="1">
    <citation type="journal article" date="2018" name="Nat. Ecol. Evol.">
        <title>Pezizomycetes genomes reveal the molecular basis of ectomycorrhizal truffle lifestyle.</title>
        <authorList>
            <person name="Murat C."/>
            <person name="Payen T."/>
            <person name="Noel B."/>
            <person name="Kuo A."/>
            <person name="Morin E."/>
            <person name="Chen J."/>
            <person name="Kohler A."/>
            <person name="Krizsan K."/>
            <person name="Balestrini R."/>
            <person name="Da Silva C."/>
            <person name="Montanini B."/>
            <person name="Hainaut M."/>
            <person name="Levati E."/>
            <person name="Barry K.W."/>
            <person name="Belfiori B."/>
            <person name="Cichocki N."/>
            <person name="Clum A."/>
            <person name="Dockter R.B."/>
            <person name="Fauchery L."/>
            <person name="Guy J."/>
            <person name="Iotti M."/>
            <person name="Le Tacon F."/>
            <person name="Lindquist E.A."/>
            <person name="Lipzen A."/>
            <person name="Malagnac F."/>
            <person name="Mello A."/>
            <person name="Molinier V."/>
            <person name="Miyauchi S."/>
            <person name="Poulain J."/>
            <person name="Riccioni C."/>
            <person name="Rubini A."/>
            <person name="Sitrit Y."/>
            <person name="Splivallo R."/>
            <person name="Traeger S."/>
            <person name="Wang M."/>
            <person name="Zifcakova L."/>
            <person name="Wipf D."/>
            <person name="Zambonelli A."/>
            <person name="Paolocci F."/>
            <person name="Nowrousian M."/>
            <person name="Ottonello S."/>
            <person name="Baldrian P."/>
            <person name="Spatafora J.W."/>
            <person name="Henrissat B."/>
            <person name="Nagy L.G."/>
            <person name="Aury J.M."/>
            <person name="Wincker P."/>
            <person name="Grigoriev I.V."/>
            <person name="Bonfante P."/>
            <person name="Martin F.M."/>
        </authorList>
    </citation>
    <scope>NUCLEOTIDE SEQUENCE [LARGE SCALE GENOMIC DNA]</scope>
    <source>
        <strain evidence="2 3">CCBAS932</strain>
    </source>
</reference>
<keyword evidence="1" id="KW-1133">Transmembrane helix</keyword>
<keyword evidence="1" id="KW-0472">Membrane</keyword>
<evidence type="ECO:0000313" key="2">
    <source>
        <dbReference type="EMBL" id="RPB11677.1"/>
    </source>
</evidence>
<feature type="transmembrane region" description="Helical" evidence="1">
    <location>
        <begin position="20"/>
        <end position="36"/>
    </location>
</feature>
<keyword evidence="1" id="KW-0812">Transmembrane</keyword>
<dbReference type="InParanoid" id="A0A3N4KM82"/>
<feature type="transmembrane region" description="Helical" evidence="1">
    <location>
        <begin position="42"/>
        <end position="60"/>
    </location>
</feature>
<dbReference type="AlphaFoldDB" id="A0A3N4KM82"/>
<accession>A0A3N4KM82</accession>
<gene>
    <name evidence="2" type="ORF">P167DRAFT_212479</name>
</gene>
<dbReference type="EMBL" id="ML119134">
    <property type="protein sequence ID" value="RPB11677.1"/>
    <property type="molecule type" value="Genomic_DNA"/>
</dbReference>
<sequence length="84" mass="9851">MRGRAGGIGIGIGIVNMRLIRLQAGVLFLFFLFFYLPSSHNVLFFPRVYFSFFFYFYLVWKLFTWEGRIGWGTKKGATLHSRNT</sequence>
<evidence type="ECO:0000256" key="1">
    <source>
        <dbReference type="SAM" id="Phobius"/>
    </source>
</evidence>
<keyword evidence="3" id="KW-1185">Reference proteome</keyword>
<name>A0A3N4KM82_9PEZI</name>
<protein>
    <submittedName>
        <fullName evidence="2">Uncharacterized protein</fullName>
    </submittedName>
</protein>
<organism evidence="2 3">
    <name type="scientific">Morchella conica CCBAS932</name>
    <dbReference type="NCBI Taxonomy" id="1392247"/>
    <lineage>
        <taxon>Eukaryota</taxon>
        <taxon>Fungi</taxon>
        <taxon>Dikarya</taxon>
        <taxon>Ascomycota</taxon>
        <taxon>Pezizomycotina</taxon>
        <taxon>Pezizomycetes</taxon>
        <taxon>Pezizales</taxon>
        <taxon>Morchellaceae</taxon>
        <taxon>Morchella</taxon>
    </lineage>
</organism>
<dbReference type="Proteomes" id="UP000277580">
    <property type="component" value="Unassembled WGS sequence"/>
</dbReference>
<evidence type="ECO:0000313" key="3">
    <source>
        <dbReference type="Proteomes" id="UP000277580"/>
    </source>
</evidence>
<proteinExistence type="predicted"/>